<dbReference type="PANTHER" id="PTHR11654">
    <property type="entry name" value="OLIGOPEPTIDE TRANSPORTER-RELATED"/>
    <property type="match status" value="1"/>
</dbReference>
<dbReference type="InterPro" id="IPR036259">
    <property type="entry name" value="MFS_trans_sf"/>
</dbReference>
<evidence type="ECO:0000256" key="3">
    <source>
        <dbReference type="ARBA" id="ARBA00022692"/>
    </source>
</evidence>
<keyword evidence="9" id="KW-1185">Reference proteome</keyword>
<dbReference type="GO" id="GO:0022857">
    <property type="term" value="F:transmembrane transporter activity"/>
    <property type="evidence" value="ECO:0007669"/>
    <property type="project" value="InterPro"/>
</dbReference>
<dbReference type="STRING" id="542762.A0A4S4EVM7"/>
<evidence type="ECO:0000256" key="5">
    <source>
        <dbReference type="ARBA" id="ARBA00023136"/>
    </source>
</evidence>
<dbReference type="GO" id="GO:0016020">
    <property type="term" value="C:membrane"/>
    <property type="evidence" value="ECO:0007669"/>
    <property type="project" value="UniProtKB-SubCell"/>
</dbReference>
<gene>
    <name evidence="8" type="ORF">TEA_020516</name>
</gene>
<keyword evidence="3 7" id="KW-0812">Transmembrane</keyword>
<evidence type="ECO:0000313" key="8">
    <source>
        <dbReference type="EMBL" id="THG21031.1"/>
    </source>
</evidence>
<sequence>MTTFLVSQATTMDRHIGKSFQIPATSLTVFFVSSILLTVPIYDRIIIPIVKKVQKKPQGLIPLQCIGVGLVLSILAIVVAVLTEIKRLHLAQLHGLTNDPIAVVPLSVFWLVPQFFLVGSNKAFTYIEQLYFFLREYPKVGAKWYAYKENRLVEEGLELEKVEPSCHA</sequence>
<evidence type="ECO:0000256" key="1">
    <source>
        <dbReference type="ARBA" id="ARBA00004141"/>
    </source>
</evidence>
<accession>A0A4S4EVM7</accession>
<dbReference type="Proteomes" id="UP000306102">
    <property type="component" value="Unassembled WGS sequence"/>
</dbReference>
<organism evidence="8 9">
    <name type="scientific">Camellia sinensis var. sinensis</name>
    <name type="common">China tea</name>
    <dbReference type="NCBI Taxonomy" id="542762"/>
    <lineage>
        <taxon>Eukaryota</taxon>
        <taxon>Viridiplantae</taxon>
        <taxon>Streptophyta</taxon>
        <taxon>Embryophyta</taxon>
        <taxon>Tracheophyta</taxon>
        <taxon>Spermatophyta</taxon>
        <taxon>Magnoliopsida</taxon>
        <taxon>eudicotyledons</taxon>
        <taxon>Gunneridae</taxon>
        <taxon>Pentapetalae</taxon>
        <taxon>asterids</taxon>
        <taxon>Ericales</taxon>
        <taxon>Theaceae</taxon>
        <taxon>Camellia</taxon>
    </lineage>
</organism>
<evidence type="ECO:0000256" key="2">
    <source>
        <dbReference type="ARBA" id="ARBA00005982"/>
    </source>
</evidence>
<evidence type="ECO:0000256" key="7">
    <source>
        <dbReference type="SAM" id="Phobius"/>
    </source>
</evidence>
<comment type="subcellular location">
    <subcellularLocation>
        <location evidence="1">Membrane</location>
        <topology evidence="1">Multi-pass membrane protein</topology>
    </subcellularLocation>
</comment>
<protein>
    <submittedName>
        <fullName evidence="8">Uncharacterized protein</fullName>
    </submittedName>
</protein>
<dbReference type="Gene3D" id="1.20.1250.20">
    <property type="entry name" value="MFS general substrate transporter like domains"/>
    <property type="match status" value="1"/>
</dbReference>
<name>A0A4S4EVM7_CAMSN</name>
<dbReference type="AlphaFoldDB" id="A0A4S4EVM7"/>
<comment type="caution">
    <text evidence="8">The sequence shown here is derived from an EMBL/GenBank/DDBJ whole genome shotgun (WGS) entry which is preliminary data.</text>
</comment>
<dbReference type="EMBL" id="SDRB02001612">
    <property type="protein sequence ID" value="THG21031.1"/>
    <property type="molecule type" value="Genomic_DNA"/>
</dbReference>
<feature type="transmembrane region" description="Helical" evidence="7">
    <location>
        <begin position="60"/>
        <end position="81"/>
    </location>
</feature>
<feature type="transmembrane region" description="Helical" evidence="7">
    <location>
        <begin position="101"/>
        <end position="119"/>
    </location>
</feature>
<feature type="transmembrane region" description="Helical" evidence="7">
    <location>
        <begin position="20"/>
        <end position="39"/>
    </location>
</feature>
<reference evidence="8 9" key="1">
    <citation type="journal article" date="2018" name="Proc. Natl. Acad. Sci. U.S.A.">
        <title>Draft genome sequence of Camellia sinensis var. sinensis provides insights into the evolution of the tea genome and tea quality.</title>
        <authorList>
            <person name="Wei C."/>
            <person name="Yang H."/>
            <person name="Wang S."/>
            <person name="Zhao J."/>
            <person name="Liu C."/>
            <person name="Gao L."/>
            <person name="Xia E."/>
            <person name="Lu Y."/>
            <person name="Tai Y."/>
            <person name="She G."/>
            <person name="Sun J."/>
            <person name="Cao H."/>
            <person name="Tong W."/>
            <person name="Gao Q."/>
            <person name="Li Y."/>
            <person name="Deng W."/>
            <person name="Jiang X."/>
            <person name="Wang W."/>
            <person name="Chen Q."/>
            <person name="Zhang S."/>
            <person name="Li H."/>
            <person name="Wu J."/>
            <person name="Wang P."/>
            <person name="Li P."/>
            <person name="Shi C."/>
            <person name="Zheng F."/>
            <person name="Jian J."/>
            <person name="Huang B."/>
            <person name="Shan D."/>
            <person name="Shi M."/>
            <person name="Fang C."/>
            <person name="Yue Y."/>
            <person name="Li F."/>
            <person name="Li D."/>
            <person name="Wei S."/>
            <person name="Han B."/>
            <person name="Jiang C."/>
            <person name="Yin Y."/>
            <person name="Xia T."/>
            <person name="Zhang Z."/>
            <person name="Bennetzen J.L."/>
            <person name="Zhao S."/>
            <person name="Wan X."/>
        </authorList>
    </citation>
    <scope>NUCLEOTIDE SEQUENCE [LARGE SCALE GENOMIC DNA]</scope>
    <source>
        <strain evidence="9">cv. Shuchazao</strain>
        <tissue evidence="8">Leaf</tissue>
    </source>
</reference>
<comment type="similarity">
    <text evidence="2">Belongs to the major facilitator superfamily. Proton-dependent oligopeptide transporter (POT/PTR) (TC 2.A.17) family.</text>
</comment>
<comment type="similarity">
    <text evidence="6">Belongs to the major facilitator superfamily. Phosphate:H(+) symporter (TC 2.A.1.9) family.</text>
</comment>
<keyword evidence="4 7" id="KW-1133">Transmembrane helix</keyword>
<dbReference type="InterPro" id="IPR000109">
    <property type="entry name" value="POT_fam"/>
</dbReference>
<keyword evidence="5 7" id="KW-0472">Membrane</keyword>
<evidence type="ECO:0000256" key="4">
    <source>
        <dbReference type="ARBA" id="ARBA00022989"/>
    </source>
</evidence>
<evidence type="ECO:0000256" key="6">
    <source>
        <dbReference type="ARBA" id="ARBA00044504"/>
    </source>
</evidence>
<dbReference type="Pfam" id="PF00854">
    <property type="entry name" value="PTR2"/>
    <property type="match status" value="1"/>
</dbReference>
<proteinExistence type="inferred from homology"/>
<evidence type="ECO:0000313" key="9">
    <source>
        <dbReference type="Proteomes" id="UP000306102"/>
    </source>
</evidence>